<dbReference type="EMBL" id="RXYK01000002">
    <property type="protein sequence ID" value="RTY39484.1"/>
    <property type="molecule type" value="Genomic_DNA"/>
</dbReference>
<keyword evidence="3" id="KW-0261">Viral envelope protein</keyword>
<keyword evidence="6" id="KW-1185">Reference proteome</keyword>
<dbReference type="EMBL" id="VMRG01000001">
    <property type="protein sequence ID" value="KAA6233196.1"/>
    <property type="molecule type" value="Genomic_DNA"/>
</dbReference>
<reference evidence="3 4" key="1">
    <citation type="submission" date="2018-12" db="EMBL/GenBank/DDBJ databases">
        <authorList>
            <person name="Lunina O.N."/>
            <person name="Grouzdev D.S."/>
            <person name="Gorlenko V.M."/>
            <person name="Savvichev A.S."/>
        </authorList>
    </citation>
    <scope>NUCLEOTIDE SEQUENCE [LARGE SCALE GENOMIC DNA]</scope>
    <source>
        <strain evidence="3 4">BrKhr-17</strain>
    </source>
</reference>
<sequence>MANGTTPDISGAINTVVETAGKLIQLQLDCMKNSLNLITDAAGPLAKAVTDLTGSIANTASEAIQSVSSSVAPKQ</sequence>
<reference evidence="2 6" key="3">
    <citation type="submission" date="2019-11" db="EMBL/GenBank/DDBJ databases">
        <title>Green- and brown-colored morphotypes of Chlorobia in the stratified aquatic ecosystems of Kandalaksha Gulf (White Sea): A model for study of the accessory genome evolution.</title>
        <authorList>
            <person name="Grouzdev D.S."/>
        </authorList>
    </citation>
    <scope>NUCLEOTIDE SEQUENCE [LARGE SCALE GENOMIC DNA]</scope>
    <source>
        <strain evidence="2 6">ZM</strain>
    </source>
</reference>
<dbReference type="RefSeq" id="WP_011890880.1">
    <property type="nucleotide sequence ID" value="NZ_CP041698.1"/>
</dbReference>
<dbReference type="AlphaFoldDB" id="A0A3S0L1W2"/>
<protein>
    <submittedName>
        <fullName evidence="3">Chlorosome envelope protein B</fullName>
    </submittedName>
</protein>
<accession>A0A3S0L1W2</accession>
<organism evidence="3 4">
    <name type="scientific">Chlorobium phaeovibrioides</name>
    <dbReference type="NCBI Taxonomy" id="1094"/>
    <lineage>
        <taxon>Bacteria</taxon>
        <taxon>Pseudomonadati</taxon>
        <taxon>Chlorobiota</taxon>
        <taxon>Chlorobiia</taxon>
        <taxon>Chlorobiales</taxon>
        <taxon>Chlorobiaceae</taxon>
        <taxon>Chlorobium/Pelodictyon group</taxon>
        <taxon>Chlorobium</taxon>
    </lineage>
</organism>
<evidence type="ECO:0000313" key="6">
    <source>
        <dbReference type="Proteomes" id="UP000489351"/>
    </source>
</evidence>
<name>A0A3S0L1W2_CHLPH</name>
<proteinExistence type="predicted"/>
<dbReference type="EMBL" id="WUBZ01000004">
    <property type="protein sequence ID" value="MWV53812.1"/>
    <property type="molecule type" value="Genomic_DNA"/>
</dbReference>
<evidence type="ECO:0000313" key="1">
    <source>
        <dbReference type="EMBL" id="KAA6233196.1"/>
    </source>
</evidence>
<gene>
    <name evidence="3" type="ORF">EKD02_02070</name>
    <name evidence="1" type="ORF">FP507_09240</name>
    <name evidence="2" type="ORF">GJ685_01865</name>
</gene>
<reference evidence="1 5" key="2">
    <citation type="submission" date="2019-07" db="EMBL/GenBank/DDBJ databases">
        <title>Draft genome Sequence of Chlorobium phaeovibrioides sp. strain PhvTcv-s14, from the Phylum Chlorobi.</title>
        <authorList>
            <person name="Babenko V."/>
            <person name="Boldyreva D."/>
            <person name="Kanygina A."/>
            <person name="Selezneva O."/>
            <person name="Akopiyan T."/>
            <person name="Lunina O."/>
        </authorList>
    </citation>
    <scope>NUCLEOTIDE SEQUENCE [LARGE SCALE GENOMIC DNA]</scope>
    <source>
        <strain evidence="1 5">GrTcv12</strain>
    </source>
</reference>
<comment type="caution">
    <text evidence="3">The sequence shown here is derived from an EMBL/GenBank/DDBJ whole genome shotgun (WGS) entry which is preliminary data.</text>
</comment>
<evidence type="ECO:0000313" key="2">
    <source>
        <dbReference type="EMBL" id="MWV53812.1"/>
    </source>
</evidence>
<evidence type="ECO:0000313" key="5">
    <source>
        <dbReference type="Proteomes" id="UP000327458"/>
    </source>
</evidence>
<dbReference type="Proteomes" id="UP000327458">
    <property type="component" value="Unassembled WGS sequence"/>
</dbReference>
<evidence type="ECO:0000313" key="3">
    <source>
        <dbReference type="EMBL" id="RTY39484.1"/>
    </source>
</evidence>
<dbReference type="Proteomes" id="UP000279908">
    <property type="component" value="Unassembled WGS sequence"/>
</dbReference>
<dbReference type="OMA" id="MNFMNDS"/>
<evidence type="ECO:0000313" key="4">
    <source>
        <dbReference type="Proteomes" id="UP000279908"/>
    </source>
</evidence>
<keyword evidence="3" id="KW-0946">Virion</keyword>
<dbReference type="Proteomes" id="UP000489351">
    <property type="component" value="Unassembled WGS sequence"/>
</dbReference>